<organism evidence="1 2">
    <name type="scientific">Stylosanthes scabra</name>
    <dbReference type="NCBI Taxonomy" id="79078"/>
    <lineage>
        <taxon>Eukaryota</taxon>
        <taxon>Viridiplantae</taxon>
        <taxon>Streptophyta</taxon>
        <taxon>Embryophyta</taxon>
        <taxon>Tracheophyta</taxon>
        <taxon>Spermatophyta</taxon>
        <taxon>Magnoliopsida</taxon>
        <taxon>eudicotyledons</taxon>
        <taxon>Gunneridae</taxon>
        <taxon>Pentapetalae</taxon>
        <taxon>rosids</taxon>
        <taxon>fabids</taxon>
        <taxon>Fabales</taxon>
        <taxon>Fabaceae</taxon>
        <taxon>Papilionoideae</taxon>
        <taxon>50 kb inversion clade</taxon>
        <taxon>dalbergioids sensu lato</taxon>
        <taxon>Dalbergieae</taxon>
        <taxon>Pterocarpus clade</taxon>
        <taxon>Stylosanthes</taxon>
    </lineage>
</organism>
<accession>A0ABU6SZI8</accession>
<keyword evidence="2" id="KW-1185">Reference proteome</keyword>
<gene>
    <name evidence="1" type="ORF">PIB30_107759</name>
</gene>
<proteinExistence type="predicted"/>
<protein>
    <submittedName>
        <fullName evidence="1">Uncharacterized protein</fullName>
    </submittedName>
</protein>
<sequence>IEDFEDKLHLGSDQVKDVIEEVFGIVCKLQMFGNDKESLENAKKMKFLKNYGKNAPDNRLPGHDNRLYGLNNRLSVCHNRLSQTGLQKCENLGSSNRLPRLIIDYQTLCNRLSSLDNRLSAGQRASKT</sequence>
<evidence type="ECO:0000313" key="2">
    <source>
        <dbReference type="Proteomes" id="UP001341840"/>
    </source>
</evidence>
<dbReference type="Proteomes" id="UP001341840">
    <property type="component" value="Unassembled WGS sequence"/>
</dbReference>
<evidence type="ECO:0000313" key="1">
    <source>
        <dbReference type="EMBL" id="MED6141871.1"/>
    </source>
</evidence>
<dbReference type="EMBL" id="JASCZI010065141">
    <property type="protein sequence ID" value="MED6141871.1"/>
    <property type="molecule type" value="Genomic_DNA"/>
</dbReference>
<comment type="caution">
    <text evidence="1">The sequence shown here is derived from an EMBL/GenBank/DDBJ whole genome shotgun (WGS) entry which is preliminary data.</text>
</comment>
<reference evidence="1 2" key="1">
    <citation type="journal article" date="2023" name="Plants (Basel)">
        <title>Bridging the Gap: Combining Genomics and Transcriptomics Approaches to Understand Stylosanthes scabra, an Orphan Legume from the Brazilian Caatinga.</title>
        <authorList>
            <person name="Ferreira-Neto J.R.C."/>
            <person name="da Silva M.D."/>
            <person name="Binneck E."/>
            <person name="de Melo N.F."/>
            <person name="da Silva R.H."/>
            <person name="de Melo A.L.T.M."/>
            <person name="Pandolfi V."/>
            <person name="Bustamante F.O."/>
            <person name="Brasileiro-Vidal A.C."/>
            <person name="Benko-Iseppon A.M."/>
        </authorList>
    </citation>
    <scope>NUCLEOTIDE SEQUENCE [LARGE SCALE GENOMIC DNA]</scope>
    <source>
        <tissue evidence="1">Leaves</tissue>
    </source>
</reference>
<name>A0ABU6SZI8_9FABA</name>
<feature type="non-terminal residue" evidence="1">
    <location>
        <position position="1"/>
    </location>
</feature>